<gene>
    <name evidence="1" type="ORF">PR048_004911</name>
</gene>
<evidence type="ECO:0000313" key="1">
    <source>
        <dbReference type="EMBL" id="KAJ8892331.1"/>
    </source>
</evidence>
<name>A0ABQ9I6S1_9NEOP</name>
<sequence>MRFLRELTLREFDCIRKRWCKCDVGEKILTPSTINHLKTSVNWTIRLMSKQSRKNLKLKMGPSCTTSAPYIITAPEDDNRRSSAKRAMYWRFSSSQISMNLAIMYDMLAEILMLSDNLQSRNMIAECERVFSQTKFIMSPTRTRLTTSDVSSLCETPRFHTVRLQYLAICHKLVKRTSVC</sequence>
<dbReference type="Proteomes" id="UP001159363">
    <property type="component" value="Chromosome 2"/>
</dbReference>
<organism evidence="1 2">
    <name type="scientific">Dryococelus australis</name>
    <dbReference type="NCBI Taxonomy" id="614101"/>
    <lineage>
        <taxon>Eukaryota</taxon>
        <taxon>Metazoa</taxon>
        <taxon>Ecdysozoa</taxon>
        <taxon>Arthropoda</taxon>
        <taxon>Hexapoda</taxon>
        <taxon>Insecta</taxon>
        <taxon>Pterygota</taxon>
        <taxon>Neoptera</taxon>
        <taxon>Polyneoptera</taxon>
        <taxon>Phasmatodea</taxon>
        <taxon>Verophasmatodea</taxon>
        <taxon>Anareolatae</taxon>
        <taxon>Phasmatidae</taxon>
        <taxon>Eurycanthinae</taxon>
        <taxon>Dryococelus</taxon>
    </lineage>
</organism>
<evidence type="ECO:0000313" key="2">
    <source>
        <dbReference type="Proteomes" id="UP001159363"/>
    </source>
</evidence>
<keyword evidence="2" id="KW-1185">Reference proteome</keyword>
<comment type="caution">
    <text evidence="1">The sequence shown here is derived from an EMBL/GenBank/DDBJ whole genome shotgun (WGS) entry which is preliminary data.</text>
</comment>
<accession>A0ABQ9I6S1</accession>
<protein>
    <submittedName>
        <fullName evidence="1">Uncharacterized protein</fullName>
    </submittedName>
</protein>
<proteinExistence type="predicted"/>
<reference evidence="1 2" key="1">
    <citation type="submission" date="2023-02" db="EMBL/GenBank/DDBJ databases">
        <title>LHISI_Scaffold_Assembly.</title>
        <authorList>
            <person name="Stuart O.P."/>
            <person name="Cleave R."/>
            <person name="Magrath M.J.L."/>
            <person name="Mikheyev A.S."/>
        </authorList>
    </citation>
    <scope>NUCLEOTIDE SEQUENCE [LARGE SCALE GENOMIC DNA]</scope>
    <source>
        <strain evidence="1">Daus_M_001</strain>
        <tissue evidence="1">Leg muscle</tissue>
    </source>
</reference>
<dbReference type="EMBL" id="JARBHB010000002">
    <property type="protein sequence ID" value="KAJ8892331.1"/>
    <property type="molecule type" value="Genomic_DNA"/>
</dbReference>